<accession>A0A340WPX2</accession>
<dbReference type="Pfam" id="PF00858">
    <property type="entry name" value="ASC"/>
    <property type="match status" value="1"/>
</dbReference>
<dbReference type="CTD" id="6339"/>
<dbReference type="PANTHER" id="PTHR11690">
    <property type="entry name" value="AMILORIDE-SENSITIVE SODIUM CHANNEL-RELATED"/>
    <property type="match status" value="1"/>
</dbReference>
<keyword evidence="5" id="KW-1133">Transmembrane helix</keyword>
<comment type="subcellular location">
    <subcellularLocation>
        <location evidence="1">Membrane</location>
        <topology evidence="1">Multi-pass membrane protein</topology>
    </subcellularLocation>
</comment>
<dbReference type="RefSeq" id="XP_007449030.1">
    <property type="nucleotide sequence ID" value="XM_007448968.1"/>
</dbReference>
<feature type="compositionally biased region" description="Low complexity" evidence="12">
    <location>
        <begin position="442"/>
        <end position="459"/>
    </location>
</feature>
<reference evidence="14" key="1">
    <citation type="submission" date="2025-08" db="UniProtKB">
        <authorList>
            <consortium name="RefSeq"/>
        </authorList>
    </citation>
    <scope>IDENTIFICATION</scope>
</reference>
<proteinExistence type="inferred from homology"/>
<feature type="compositionally biased region" description="Pro residues" evidence="12">
    <location>
        <begin position="46"/>
        <end position="56"/>
    </location>
</feature>
<dbReference type="GO" id="GO:0015280">
    <property type="term" value="F:ligand-gated sodium channel activity"/>
    <property type="evidence" value="ECO:0007669"/>
    <property type="project" value="TreeGrafter"/>
</dbReference>
<dbReference type="InterPro" id="IPR001873">
    <property type="entry name" value="ENaC"/>
</dbReference>
<keyword evidence="13" id="KW-1185">Reference proteome</keyword>
<dbReference type="STRING" id="118797.A0A340WPX2"/>
<feature type="region of interest" description="Disordered" evidence="12">
    <location>
        <begin position="31"/>
        <end position="61"/>
    </location>
</feature>
<evidence type="ECO:0000256" key="4">
    <source>
        <dbReference type="ARBA" id="ARBA00022692"/>
    </source>
</evidence>
<evidence type="ECO:0000313" key="13">
    <source>
        <dbReference type="Proteomes" id="UP000265300"/>
    </source>
</evidence>
<evidence type="ECO:0000256" key="12">
    <source>
        <dbReference type="SAM" id="MobiDB-lite"/>
    </source>
</evidence>
<evidence type="ECO:0000313" key="14">
    <source>
        <dbReference type="RefSeq" id="XP_007449030.1"/>
    </source>
</evidence>
<organism evidence="13 14">
    <name type="scientific">Lipotes vexillifer</name>
    <name type="common">Yangtze river dolphin</name>
    <dbReference type="NCBI Taxonomy" id="118797"/>
    <lineage>
        <taxon>Eukaryota</taxon>
        <taxon>Metazoa</taxon>
        <taxon>Chordata</taxon>
        <taxon>Craniata</taxon>
        <taxon>Vertebrata</taxon>
        <taxon>Euteleostomi</taxon>
        <taxon>Mammalia</taxon>
        <taxon>Eutheria</taxon>
        <taxon>Laurasiatheria</taxon>
        <taxon>Artiodactyla</taxon>
        <taxon>Whippomorpha</taxon>
        <taxon>Cetacea</taxon>
        <taxon>Odontoceti</taxon>
        <taxon>Lipotidae</taxon>
        <taxon>Lipotes</taxon>
    </lineage>
</organism>
<dbReference type="GeneID" id="103077958"/>
<gene>
    <name evidence="14" type="primary">SCNN1D</name>
</gene>
<dbReference type="OrthoDB" id="6238402at2759"/>
<evidence type="ECO:0000256" key="6">
    <source>
        <dbReference type="ARBA" id="ARBA00023053"/>
    </source>
</evidence>
<feature type="compositionally biased region" description="Polar residues" evidence="12">
    <location>
        <begin position="588"/>
        <end position="600"/>
    </location>
</feature>
<evidence type="ECO:0000256" key="8">
    <source>
        <dbReference type="ARBA" id="ARBA00023136"/>
    </source>
</evidence>
<comment type="similarity">
    <text evidence="11">Belongs to the amiloride-sensitive sodium channel (TC 1.A.6) family.</text>
</comment>
<evidence type="ECO:0000256" key="5">
    <source>
        <dbReference type="ARBA" id="ARBA00022989"/>
    </source>
</evidence>
<dbReference type="Proteomes" id="UP000265300">
    <property type="component" value="Unplaced"/>
</dbReference>
<evidence type="ECO:0000256" key="10">
    <source>
        <dbReference type="ARBA" id="ARBA00023303"/>
    </source>
</evidence>
<dbReference type="FunCoup" id="A0A340WPX2">
    <property type="interactions" value="29"/>
</dbReference>
<dbReference type="KEGG" id="lve:103077958"/>
<dbReference type="GO" id="GO:0005886">
    <property type="term" value="C:plasma membrane"/>
    <property type="evidence" value="ECO:0007669"/>
    <property type="project" value="TreeGrafter"/>
</dbReference>
<dbReference type="PANTHER" id="PTHR11690:SF132">
    <property type="entry name" value="AMILORIDE-SENSITIVE SODIUM CHANNEL SUBUNIT DELTA"/>
    <property type="match status" value="1"/>
</dbReference>
<evidence type="ECO:0000256" key="7">
    <source>
        <dbReference type="ARBA" id="ARBA00023065"/>
    </source>
</evidence>
<evidence type="ECO:0000256" key="9">
    <source>
        <dbReference type="ARBA" id="ARBA00023201"/>
    </source>
</evidence>
<keyword evidence="2 11" id="KW-0813">Transport</keyword>
<dbReference type="PRINTS" id="PR01078">
    <property type="entry name" value="AMINACHANNEL"/>
</dbReference>
<feature type="region of interest" description="Disordered" evidence="12">
    <location>
        <begin position="565"/>
        <end position="622"/>
    </location>
</feature>
<keyword evidence="4 11" id="KW-0812">Transmembrane</keyword>
<feature type="region of interest" description="Disordered" evidence="12">
    <location>
        <begin position="442"/>
        <end position="462"/>
    </location>
</feature>
<dbReference type="AlphaFoldDB" id="A0A340WPX2"/>
<keyword evidence="3 11" id="KW-0894">Sodium channel</keyword>
<protein>
    <submittedName>
        <fullName evidence="14">LOW QUALITY PROTEIN: amiloride-sensitive sodium channel subunit delta</fullName>
    </submittedName>
</protein>
<dbReference type="Gene3D" id="2.60.470.10">
    <property type="entry name" value="Acid-sensing ion channels like domains"/>
    <property type="match status" value="1"/>
</dbReference>
<keyword evidence="7 11" id="KW-0406">Ion transport</keyword>
<evidence type="ECO:0000256" key="11">
    <source>
        <dbReference type="RuleBase" id="RU000679"/>
    </source>
</evidence>
<keyword evidence="9 11" id="KW-0739">Sodium transport</keyword>
<evidence type="ECO:0000256" key="1">
    <source>
        <dbReference type="ARBA" id="ARBA00004141"/>
    </source>
</evidence>
<keyword evidence="10 11" id="KW-0407">Ion channel</keyword>
<evidence type="ECO:0000256" key="2">
    <source>
        <dbReference type="ARBA" id="ARBA00022448"/>
    </source>
</evidence>
<dbReference type="GO" id="GO:0034706">
    <property type="term" value="C:sodium channel complex"/>
    <property type="evidence" value="ECO:0007669"/>
    <property type="project" value="TreeGrafter"/>
</dbReference>
<keyword evidence="6" id="KW-0915">Sodium</keyword>
<sequence length="622" mass="66781">MAPGEDTWVGSDRTVGWDPTEARFWDSAGAMAQAAGGGPGTRTCPQLPPSPPPPPPEEGRGERLVELRASLRELVATFCTNGTIHGAIRLVCSSQNRLKTASWGLRLARALGVLCWQLGLLFGQYRCYPVIMTVSVHSEAAQRKLFLSVTLCDMNLHWPHPARRPLRALDNFARENIYSLCGFNFSNSEDAPGAECNSAGGDCIQQAYSSSVVAAWEWYRLHRVNVLALLPAAHEDGHHSRGRHFVFSCPYNGQGHQARHFQTSHHPSYGSCYTFNSVWAARHPGITHAVLALGMKQQDHLLLPTGAGIKVVIHTPFLEHRKSFLTYADKVHRLGSPCGHCTTARGGVDVQLLYTVSCTRQACLVSCFQPLMVETRSCGCCFKPWPAGAEDCNSVRHPAWGSPTTPSPSHCFHCLCKDLETHRLPCASRCPRPCRGPSCKLSTGTSSWPSSKSAVSPGSRVRPHGQRALPGLTCVPKALPSHCPAAPGEEPQPQSNLAKVNTFSQELNYCTHPRVPQLLSATGSLWSLWFGSCVLSVVEMLELLLDAAALALLLCCRQLRGARGQPRAATGVPAPSQRPAGGRVAAGMTSNARGPSSTSHDVAGAPAGVLAGGHPGVDPGNS</sequence>
<name>A0A340WPX2_LIPVE</name>
<dbReference type="InParanoid" id="A0A340WPX2"/>
<keyword evidence="8" id="KW-0472">Membrane</keyword>
<evidence type="ECO:0000256" key="3">
    <source>
        <dbReference type="ARBA" id="ARBA00022461"/>
    </source>
</evidence>